<dbReference type="InterPro" id="IPR036413">
    <property type="entry name" value="YaeB-like_sf"/>
</dbReference>
<comment type="similarity">
    <text evidence="2">Belongs to the tRNA methyltransferase O family.</text>
</comment>
<dbReference type="InterPro" id="IPR036414">
    <property type="entry name" value="YaeB_N_sf"/>
</dbReference>
<dbReference type="PANTHER" id="PTHR12818">
    <property type="entry name" value="TRNA (ADENINE(37)-N6)-METHYLTRANSFERASE"/>
    <property type="match status" value="1"/>
</dbReference>
<dbReference type="EMBL" id="JACNLL010000080">
    <property type="protein sequence ID" value="MBC8200155.1"/>
    <property type="molecule type" value="Genomic_DNA"/>
</dbReference>
<evidence type="ECO:0000313" key="5">
    <source>
        <dbReference type="Proteomes" id="UP000603545"/>
    </source>
</evidence>
<sequence>MKTINFKPIGIIHSPFKKPEDMPIQPAAADGVYGSVELLPEYIEGLQDVNGFSHIYLIYHFHLSHDYNLKVIPFLDNTHRGLFSTRAPRRPNPIGLSIVKLVKIKENIIEIENVDIIDGTPLIDIKPYVPEMDAPENCKIGWLTNHRSEIKKLKSDKRFTK</sequence>
<dbReference type="Pfam" id="PF01980">
    <property type="entry name" value="TrmO_N"/>
    <property type="match status" value="1"/>
</dbReference>
<dbReference type="PANTHER" id="PTHR12818:SF0">
    <property type="entry name" value="TRNA (ADENINE(37)-N6)-METHYLTRANSFERASE"/>
    <property type="match status" value="1"/>
</dbReference>
<evidence type="ECO:0000313" key="4">
    <source>
        <dbReference type="EMBL" id="MBC8200155.1"/>
    </source>
</evidence>
<feature type="domain" description="TsaA-like" evidence="3">
    <location>
        <begin position="6"/>
        <end position="137"/>
    </location>
</feature>
<dbReference type="AlphaFoldDB" id="A0A8J6N917"/>
<protein>
    <submittedName>
        <fullName evidence="4">tRNA (N6-threonylcarbamoyladenosine(37)-N6)-methyltransferase TrmO</fullName>
    </submittedName>
</protein>
<proteinExistence type="inferred from homology"/>
<evidence type="ECO:0000256" key="2">
    <source>
        <dbReference type="ARBA" id="ARBA00033753"/>
    </source>
</evidence>
<dbReference type="InterPro" id="IPR040372">
    <property type="entry name" value="YaeB-like"/>
</dbReference>
<evidence type="ECO:0000256" key="1">
    <source>
        <dbReference type="ARBA" id="ARBA00022691"/>
    </source>
</evidence>
<dbReference type="Proteomes" id="UP000603545">
    <property type="component" value="Unassembled WGS sequence"/>
</dbReference>
<dbReference type="SUPFAM" id="SSF118196">
    <property type="entry name" value="YaeB-like"/>
    <property type="match status" value="1"/>
</dbReference>
<reference evidence="4 5" key="1">
    <citation type="submission" date="2020-08" db="EMBL/GenBank/DDBJ databases">
        <title>Bridging the membrane lipid divide: bacteria of the FCB group superphylum have the potential to synthesize archaeal ether lipids.</title>
        <authorList>
            <person name="Villanueva L."/>
            <person name="Von Meijenfeldt F.A.B."/>
            <person name="Westbye A.B."/>
            <person name="Yadav S."/>
            <person name="Hopmans E.C."/>
            <person name="Dutilh B.E."/>
            <person name="Sinninghe Damste J.S."/>
        </authorList>
    </citation>
    <scope>NUCLEOTIDE SEQUENCE [LARGE SCALE GENOMIC DNA]</scope>
    <source>
        <strain evidence="4">NIOZ-UU82</strain>
    </source>
</reference>
<keyword evidence="1" id="KW-0949">S-adenosyl-L-methionine</keyword>
<gene>
    <name evidence="4" type="primary">tsaA</name>
    <name evidence="4" type="ORF">H8E80_08980</name>
</gene>
<organism evidence="4 5">
    <name type="scientific">Candidatus Desulfaltia bathyphila</name>
    <dbReference type="NCBI Taxonomy" id="2841697"/>
    <lineage>
        <taxon>Bacteria</taxon>
        <taxon>Pseudomonadati</taxon>
        <taxon>Thermodesulfobacteriota</taxon>
        <taxon>Desulfobacteria</taxon>
        <taxon>Desulfobacterales</taxon>
        <taxon>Desulfobacterales incertae sedis</taxon>
        <taxon>Candidatus Desulfaltia</taxon>
    </lineage>
</organism>
<dbReference type="PROSITE" id="PS51668">
    <property type="entry name" value="TSAA_2"/>
    <property type="match status" value="1"/>
</dbReference>
<dbReference type="CDD" id="cd09281">
    <property type="entry name" value="UPF0066"/>
    <property type="match status" value="1"/>
</dbReference>
<dbReference type="InterPro" id="IPR023370">
    <property type="entry name" value="TrmO-like_N"/>
</dbReference>
<accession>A0A8J6N917</accession>
<evidence type="ECO:0000259" key="3">
    <source>
        <dbReference type="PROSITE" id="PS51668"/>
    </source>
</evidence>
<dbReference type="NCBIfam" id="TIGR00104">
    <property type="entry name" value="tRNA_TsaA"/>
    <property type="match status" value="1"/>
</dbReference>
<dbReference type="Gene3D" id="2.40.30.70">
    <property type="entry name" value="YaeB-like"/>
    <property type="match status" value="1"/>
</dbReference>
<name>A0A8J6N917_9BACT</name>
<comment type="caution">
    <text evidence="4">The sequence shown here is derived from an EMBL/GenBank/DDBJ whole genome shotgun (WGS) entry which is preliminary data.</text>
</comment>